<reference evidence="2" key="1">
    <citation type="submission" date="2020-10" db="EMBL/GenBank/DDBJ databases">
        <title>Mucilaginibacter mali sp. nov., isolated from rhizosphere soil of apple orchard.</title>
        <authorList>
            <person name="Lee J.-S."/>
            <person name="Kim H.S."/>
            <person name="Kim J.-S."/>
        </authorList>
    </citation>
    <scope>NUCLEOTIDE SEQUENCE</scope>
    <source>
        <strain evidence="2">KCTC 22746</strain>
    </source>
</reference>
<evidence type="ECO:0000259" key="1">
    <source>
        <dbReference type="Pfam" id="PF13649"/>
    </source>
</evidence>
<comment type="caution">
    <text evidence="2">The sequence shown here is derived from an EMBL/GenBank/DDBJ whole genome shotgun (WGS) entry which is preliminary data.</text>
</comment>
<proteinExistence type="predicted"/>
<keyword evidence="2" id="KW-0489">Methyltransferase</keyword>
<dbReference type="Pfam" id="PF13649">
    <property type="entry name" value="Methyltransf_25"/>
    <property type="match status" value="1"/>
</dbReference>
<name>A0A929PW79_9SPHI</name>
<dbReference type="Gene3D" id="3.40.50.150">
    <property type="entry name" value="Vaccinia Virus protein VP39"/>
    <property type="match status" value="1"/>
</dbReference>
<sequence length="161" mass="17718">MDPQKVIACYNATAKEYAKGLYNELAGKPFDRMLLRQFANENAAKGPMLDLGCGPGQTIRFLADNGMADILGTDLSNEIIAVAGNLNPDIKFETADMLALPFADSSFGSVVAFYAIVHFDMAQLSIAFQKIDRVLRPGGHFLLSFHIGDEIFHRDEFLVSR</sequence>
<organism evidence="2 3">
    <name type="scientific">Mucilaginibacter myungsuensis</name>
    <dbReference type="NCBI Taxonomy" id="649104"/>
    <lineage>
        <taxon>Bacteria</taxon>
        <taxon>Pseudomonadati</taxon>
        <taxon>Bacteroidota</taxon>
        <taxon>Sphingobacteriia</taxon>
        <taxon>Sphingobacteriales</taxon>
        <taxon>Sphingobacteriaceae</taxon>
        <taxon>Mucilaginibacter</taxon>
    </lineage>
</organism>
<dbReference type="EMBL" id="JADFFL010000004">
    <property type="protein sequence ID" value="MBE9662553.1"/>
    <property type="molecule type" value="Genomic_DNA"/>
</dbReference>
<dbReference type="RefSeq" id="WP_194111769.1">
    <property type="nucleotide sequence ID" value="NZ_JADFFL010000004.1"/>
</dbReference>
<dbReference type="InterPro" id="IPR041698">
    <property type="entry name" value="Methyltransf_25"/>
</dbReference>
<dbReference type="GO" id="GO:0008168">
    <property type="term" value="F:methyltransferase activity"/>
    <property type="evidence" value="ECO:0007669"/>
    <property type="project" value="UniProtKB-KW"/>
</dbReference>
<dbReference type="InterPro" id="IPR029063">
    <property type="entry name" value="SAM-dependent_MTases_sf"/>
</dbReference>
<dbReference type="InterPro" id="IPR050508">
    <property type="entry name" value="Methyltransf_Superfamily"/>
</dbReference>
<gene>
    <name evidence="2" type="ORF">IRJ16_11725</name>
</gene>
<dbReference type="SUPFAM" id="SSF53335">
    <property type="entry name" value="S-adenosyl-L-methionine-dependent methyltransferases"/>
    <property type="match status" value="1"/>
</dbReference>
<dbReference type="CDD" id="cd02440">
    <property type="entry name" value="AdoMet_MTases"/>
    <property type="match status" value="1"/>
</dbReference>
<evidence type="ECO:0000313" key="3">
    <source>
        <dbReference type="Proteomes" id="UP000622475"/>
    </source>
</evidence>
<dbReference type="GO" id="GO:0032259">
    <property type="term" value="P:methylation"/>
    <property type="evidence" value="ECO:0007669"/>
    <property type="project" value="UniProtKB-KW"/>
</dbReference>
<keyword evidence="3" id="KW-1185">Reference proteome</keyword>
<dbReference type="PANTHER" id="PTHR42912">
    <property type="entry name" value="METHYLTRANSFERASE"/>
    <property type="match status" value="1"/>
</dbReference>
<accession>A0A929PW79</accession>
<dbReference type="PANTHER" id="PTHR42912:SF93">
    <property type="entry name" value="N6-ADENOSINE-METHYLTRANSFERASE TMT1A"/>
    <property type="match status" value="1"/>
</dbReference>
<evidence type="ECO:0000313" key="2">
    <source>
        <dbReference type="EMBL" id="MBE9662553.1"/>
    </source>
</evidence>
<dbReference type="AlphaFoldDB" id="A0A929PW79"/>
<feature type="domain" description="Methyltransferase" evidence="1">
    <location>
        <begin position="49"/>
        <end position="139"/>
    </location>
</feature>
<protein>
    <submittedName>
        <fullName evidence="2">Class I SAM-dependent methyltransferase</fullName>
    </submittedName>
</protein>
<keyword evidence="2" id="KW-0808">Transferase</keyword>
<dbReference type="Proteomes" id="UP000622475">
    <property type="component" value="Unassembled WGS sequence"/>
</dbReference>